<evidence type="ECO:0000313" key="8">
    <source>
        <dbReference type="EMBL" id="GAA3373018.1"/>
    </source>
</evidence>
<dbReference type="PANTHER" id="PTHR43027">
    <property type="entry name" value="DOXORUBICIN RESISTANCE ABC TRANSPORTER PERMEASE PROTEIN DRRC-RELATED"/>
    <property type="match status" value="1"/>
</dbReference>
<organism evidence="8 9">
    <name type="scientific">Streptomyces sannanensis</name>
    <dbReference type="NCBI Taxonomy" id="285536"/>
    <lineage>
        <taxon>Bacteria</taxon>
        <taxon>Bacillati</taxon>
        <taxon>Actinomycetota</taxon>
        <taxon>Actinomycetes</taxon>
        <taxon>Kitasatosporales</taxon>
        <taxon>Streptomycetaceae</taxon>
        <taxon>Streptomyces</taxon>
    </lineage>
</organism>
<feature type="transmembrane region" description="Helical" evidence="6">
    <location>
        <begin position="58"/>
        <end position="81"/>
    </location>
</feature>
<feature type="transmembrane region" description="Helical" evidence="6">
    <location>
        <begin position="102"/>
        <end position="129"/>
    </location>
</feature>
<comment type="subcellular location">
    <subcellularLocation>
        <location evidence="6">Cell membrane</location>
        <topology evidence="6">Multi-pass membrane protein</topology>
    </subcellularLocation>
    <subcellularLocation>
        <location evidence="1">Membrane</location>
        <topology evidence="1">Multi-pass membrane protein</topology>
    </subcellularLocation>
</comment>
<dbReference type="InterPro" id="IPR013525">
    <property type="entry name" value="ABC2_TM"/>
</dbReference>
<reference evidence="9" key="1">
    <citation type="journal article" date="2019" name="Int. J. Syst. Evol. Microbiol.">
        <title>The Global Catalogue of Microorganisms (GCM) 10K type strain sequencing project: providing services to taxonomists for standard genome sequencing and annotation.</title>
        <authorList>
            <consortium name="The Broad Institute Genomics Platform"/>
            <consortium name="The Broad Institute Genome Sequencing Center for Infectious Disease"/>
            <person name="Wu L."/>
            <person name="Ma J."/>
        </authorList>
    </citation>
    <scope>NUCLEOTIDE SEQUENCE [LARGE SCALE GENOMIC DNA]</scope>
    <source>
        <strain evidence="9">JCM 9651</strain>
    </source>
</reference>
<dbReference type="InterPro" id="IPR000412">
    <property type="entry name" value="ABC_2_transport"/>
</dbReference>
<keyword evidence="6" id="KW-1003">Cell membrane</keyword>
<feature type="transmembrane region" description="Helical" evidence="6">
    <location>
        <begin position="170"/>
        <end position="189"/>
    </location>
</feature>
<evidence type="ECO:0000259" key="7">
    <source>
        <dbReference type="PROSITE" id="PS51012"/>
    </source>
</evidence>
<keyword evidence="4 6" id="KW-0472">Membrane</keyword>
<dbReference type="Pfam" id="PF01061">
    <property type="entry name" value="ABC2_membrane"/>
    <property type="match status" value="1"/>
</dbReference>
<dbReference type="RefSeq" id="WP_345037846.1">
    <property type="nucleotide sequence ID" value="NZ_BAAAYL010000001.1"/>
</dbReference>
<evidence type="ECO:0000256" key="4">
    <source>
        <dbReference type="ARBA" id="ARBA00023136"/>
    </source>
</evidence>
<keyword evidence="5" id="KW-0046">Antibiotic resistance</keyword>
<comment type="caution">
    <text evidence="8">The sequence shown here is derived from an EMBL/GenBank/DDBJ whole genome shotgun (WGS) entry which is preliminary data.</text>
</comment>
<comment type="similarity">
    <text evidence="6">Belongs to the ABC-2 integral membrane protein family.</text>
</comment>
<keyword evidence="2 6" id="KW-0812">Transmembrane</keyword>
<dbReference type="Proteomes" id="UP001499990">
    <property type="component" value="Unassembled WGS sequence"/>
</dbReference>
<evidence type="ECO:0000256" key="1">
    <source>
        <dbReference type="ARBA" id="ARBA00004141"/>
    </source>
</evidence>
<gene>
    <name evidence="8" type="ORF">GCM10020367_31300</name>
</gene>
<evidence type="ECO:0000256" key="6">
    <source>
        <dbReference type="RuleBase" id="RU361157"/>
    </source>
</evidence>
<evidence type="ECO:0000256" key="3">
    <source>
        <dbReference type="ARBA" id="ARBA00022989"/>
    </source>
</evidence>
<sequence length="253" mass="26320">MTALARMTALGRAELTLLGRNRTALFTALALPALMTFSFSTAVREMDLEAAGLTAATVLLPGSIVLVLLFAVYSTLTGAYVARREELVLKRLRTGELSDLEILAGTALPAVVTGLAQCVLLAVGGALALDAPAPASPLLMIAGVVLGMTLVVALAAASSGLTRTSETAQLTVLPLVLVSALGSGVVAPLELFPDRLASALELLPMSPVVALIRDGWTGGADAGESLKHLAVGLAWALITVFAVRRWFRWEPRR</sequence>
<dbReference type="InterPro" id="IPR052902">
    <property type="entry name" value="ABC-2_transporter"/>
</dbReference>
<dbReference type="PROSITE" id="PS51012">
    <property type="entry name" value="ABC_TM2"/>
    <property type="match status" value="1"/>
</dbReference>
<proteinExistence type="inferred from homology"/>
<dbReference type="InterPro" id="IPR047817">
    <property type="entry name" value="ABC2_TM_bact-type"/>
</dbReference>
<dbReference type="PANTHER" id="PTHR43027:SF2">
    <property type="entry name" value="TRANSPORT PERMEASE PROTEIN"/>
    <property type="match status" value="1"/>
</dbReference>
<keyword evidence="9" id="KW-1185">Reference proteome</keyword>
<dbReference type="PIRSF" id="PIRSF006648">
    <property type="entry name" value="DrrB"/>
    <property type="match status" value="1"/>
</dbReference>
<comment type="caution">
    <text evidence="6">Lacks conserved residue(s) required for the propagation of feature annotation.</text>
</comment>
<keyword evidence="6" id="KW-0813">Transport</keyword>
<accession>A0ABP6SCK0</accession>
<feature type="domain" description="ABC transmembrane type-2" evidence="7">
    <location>
        <begin position="23"/>
        <end position="250"/>
    </location>
</feature>
<keyword evidence="3 6" id="KW-1133">Transmembrane helix</keyword>
<evidence type="ECO:0000256" key="5">
    <source>
        <dbReference type="ARBA" id="ARBA00023251"/>
    </source>
</evidence>
<evidence type="ECO:0000313" key="9">
    <source>
        <dbReference type="Proteomes" id="UP001499990"/>
    </source>
</evidence>
<dbReference type="EMBL" id="BAAAYL010000001">
    <property type="protein sequence ID" value="GAA3373018.1"/>
    <property type="molecule type" value="Genomic_DNA"/>
</dbReference>
<feature type="transmembrane region" description="Helical" evidence="6">
    <location>
        <begin position="135"/>
        <end position="158"/>
    </location>
</feature>
<evidence type="ECO:0000256" key="2">
    <source>
        <dbReference type="ARBA" id="ARBA00022692"/>
    </source>
</evidence>
<protein>
    <recommendedName>
        <fullName evidence="6">Transport permease protein</fullName>
    </recommendedName>
</protein>
<name>A0ABP6SCK0_9ACTN</name>
<feature type="transmembrane region" description="Helical" evidence="6">
    <location>
        <begin position="229"/>
        <end position="247"/>
    </location>
</feature>